<accession>A0A0S4LI09</accession>
<keyword evidence="2" id="KW-1185">Reference proteome</keyword>
<dbReference type="SUPFAM" id="SSF88713">
    <property type="entry name" value="Glycoside hydrolase/deacetylase"/>
    <property type="match status" value="1"/>
</dbReference>
<dbReference type="InterPro" id="IPR011330">
    <property type="entry name" value="Glyco_hydro/deAcase_b/a-brl"/>
</dbReference>
<evidence type="ECO:0000313" key="2">
    <source>
        <dbReference type="Proteomes" id="UP000199032"/>
    </source>
</evidence>
<protein>
    <submittedName>
        <fullName evidence="1">Uncharacterized protein</fullName>
    </submittedName>
</protein>
<dbReference type="Gene3D" id="3.20.20.370">
    <property type="entry name" value="Glycoside hydrolase/deacetylase"/>
    <property type="match status" value="1"/>
</dbReference>
<reference evidence="1 2" key="1">
    <citation type="submission" date="2015-10" db="EMBL/GenBank/DDBJ databases">
        <authorList>
            <person name="Gilbert D.G."/>
        </authorList>
    </citation>
    <scope>NUCLEOTIDE SEQUENCE [LARGE SCALE GENOMIC DNA]</scope>
    <source>
        <strain evidence="1">COMA1</strain>
    </source>
</reference>
<dbReference type="OrthoDB" id="5573484at2"/>
<proteinExistence type="predicted"/>
<dbReference type="Proteomes" id="UP000199032">
    <property type="component" value="Unassembled WGS sequence"/>
</dbReference>
<dbReference type="STRING" id="1742972.COMA1_30116"/>
<sequence length="555" mass="62751">MIGVVAQAGEFELAREFFELFKTPWEWYRPDEQYDVVLVAGEDASRRVYQTHLLVLYGGQEIGLDTQFSIKCTTSHHPTVLLYRNGCLPLYGKSCTLQAEGMSFLQDKNSHQMVGVLSQAGNQTLARVGYDLFQEVKALFLDGQPTEHASVPTLETHIAVLRDLIIGAGVTLMEIPPVPSGYRFIACLTHDVDHPLMRRHRWDHTMFGFLYRAIFGSLSRTFTGRMPVRHLLANWAAVAKVPLMYLEIVEDLWHRFDRYRDIEKEAESTFFVLPFKNDPGRTVQGLAPQKRASSYAGIELVDQLRTLVSRGSEVGLHGLDAWIDSARGIQEREQVVHVTGSSHVGVRMHWLYFAADSPEKLERAGFAYDSTVGYNHTIGYRAGTTQVFKPLGATTLLELPLHIMDTALFYPDYLNLSEREAESQIQALIDHAHMHGGTITINWHDRSLAPERLWGEFYARLLDTLKGEGAWCTSATRAVTWFQNRRSVVFRKSDRGMQVDFNNVAIKTNDGDPPLRVRVYNPQGSSEGLRSPYVDTTLTIDHMRVAPTTPACIYS</sequence>
<dbReference type="GO" id="GO:0005975">
    <property type="term" value="P:carbohydrate metabolic process"/>
    <property type="evidence" value="ECO:0007669"/>
    <property type="project" value="InterPro"/>
</dbReference>
<organism evidence="1 2">
    <name type="scientific">Candidatus Nitrospira nitrosa</name>
    <dbReference type="NCBI Taxonomy" id="1742972"/>
    <lineage>
        <taxon>Bacteria</taxon>
        <taxon>Pseudomonadati</taxon>
        <taxon>Nitrospirota</taxon>
        <taxon>Nitrospiria</taxon>
        <taxon>Nitrospirales</taxon>
        <taxon>Nitrospiraceae</taxon>
        <taxon>Nitrospira</taxon>
    </lineage>
</organism>
<evidence type="ECO:0000313" key="1">
    <source>
        <dbReference type="EMBL" id="CUS36553.1"/>
    </source>
</evidence>
<gene>
    <name evidence="1" type="ORF">COMA1_30116</name>
</gene>
<dbReference type="EMBL" id="CZQA01000009">
    <property type="protein sequence ID" value="CUS36553.1"/>
    <property type="molecule type" value="Genomic_DNA"/>
</dbReference>
<dbReference type="RefSeq" id="WP_090749107.1">
    <property type="nucleotide sequence ID" value="NZ_CZQA01000009.1"/>
</dbReference>
<name>A0A0S4LI09_9BACT</name>
<dbReference type="AlphaFoldDB" id="A0A0S4LI09"/>